<dbReference type="Gene3D" id="3.30.750.210">
    <property type="match status" value="1"/>
</dbReference>
<evidence type="ECO:0000259" key="3">
    <source>
        <dbReference type="PROSITE" id="PS51918"/>
    </source>
</evidence>
<evidence type="ECO:0000256" key="1">
    <source>
        <dbReference type="ARBA" id="ARBA00001966"/>
    </source>
</evidence>
<dbReference type="PROSITE" id="PS01278">
    <property type="entry name" value="MTTASE_RADICAL"/>
    <property type="match status" value="1"/>
</dbReference>
<dbReference type="AlphaFoldDB" id="X0V914"/>
<name>X0V914_9ZZZZ</name>
<dbReference type="PROSITE" id="PS51449">
    <property type="entry name" value="MTTASE_N"/>
    <property type="match status" value="1"/>
</dbReference>
<dbReference type="PANTHER" id="PTHR43020">
    <property type="entry name" value="CDK5 REGULATORY SUBUNIT-ASSOCIATED PROTEIN 1"/>
    <property type="match status" value="1"/>
</dbReference>
<feature type="domain" description="Radical SAM core" evidence="3">
    <location>
        <begin position="78"/>
        <end position="140"/>
    </location>
</feature>
<dbReference type="Pfam" id="PF04055">
    <property type="entry name" value="Radical_SAM"/>
    <property type="match status" value="1"/>
</dbReference>
<dbReference type="GO" id="GO:0035597">
    <property type="term" value="F:tRNA-2-methylthio-N(6)-dimethylallyladenosine(37) synthase activity"/>
    <property type="evidence" value="ECO:0007669"/>
    <property type="project" value="TreeGrafter"/>
</dbReference>
<dbReference type="SUPFAM" id="SSF102114">
    <property type="entry name" value="Radical SAM enzymes"/>
    <property type="match status" value="1"/>
</dbReference>
<comment type="caution">
    <text evidence="4">The sequence shown here is derived from an EMBL/GenBank/DDBJ whole genome shotgun (WGS) entry which is preliminary data.</text>
</comment>
<dbReference type="InterPro" id="IPR058240">
    <property type="entry name" value="rSAM_sf"/>
</dbReference>
<dbReference type="InterPro" id="IPR007197">
    <property type="entry name" value="rSAM"/>
</dbReference>
<dbReference type="GO" id="GO:0051539">
    <property type="term" value="F:4 iron, 4 sulfur cluster binding"/>
    <property type="evidence" value="ECO:0007669"/>
    <property type="project" value="UniProtKB-KW"/>
</dbReference>
<dbReference type="InterPro" id="IPR038135">
    <property type="entry name" value="Methylthiotransferase_N_sf"/>
</dbReference>
<accession>X0V914</accession>
<dbReference type="EMBL" id="BARS01036321">
    <property type="protein sequence ID" value="GAG14649.1"/>
    <property type="molecule type" value="Genomic_DNA"/>
</dbReference>
<evidence type="ECO:0000259" key="2">
    <source>
        <dbReference type="PROSITE" id="PS51449"/>
    </source>
</evidence>
<proteinExistence type="predicted"/>
<feature type="non-terminal residue" evidence="4">
    <location>
        <position position="140"/>
    </location>
</feature>
<dbReference type="PANTHER" id="PTHR43020:SF2">
    <property type="entry name" value="MITOCHONDRIAL TRNA METHYLTHIOTRANSFERASE CDK5RAP1"/>
    <property type="match status" value="1"/>
</dbReference>
<dbReference type="PROSITE" id="PS51918">
    <property type="entry name" value="RADICAL_SAM"/>
    <property type="match status" value="1"/>
</dbReference>
<dbReference type="GO" id="GO:0005829">
    <property type="term" value="C:cytosol"/>
    <property type="evidence" value="ECO:0007669"/>
    <property type="project" value="TreeGrafter"/>
</dbReference>
<reference evidence="4" key="1">
    <citation type="journal article" date="2014" name="Front. Microbiol.">
        <title>High frequency of phylogenetically diverse reductive dehalogenase-homologous genes in deep subseafloor sedimentary metagenomes.</title>
        <authorList>
            <person name="Kawai M."/>
            <person name="Futagami T."/>
            <person name="Toyoda A."/>
            <person name="Takaki Y."/>
            <person name="Nishi S."/>
            <person name="Hori S."/>
            <person name="Arai W."/>
            <person name="Tsubouchi T."/>
            <person name="Morono Y."/>
            <person name="Uchiyama I."/>
            <person name="Ito T."/>
            <person name="Fujiyama A."/>
            <person name="Inagaki F."/>
            <person name="Takami H."/>
        </authorList>
    </citation>
    <scope>NUCLEOTIDE SEQUENCE</scope>
    <source>
        <strain evidence="4">Expedition CK06-06</strain>
    </source>
</reference>
<dbReference type="SFLD" id="SFLDS00029">
    <property type="entry name" value="Radical_SAM"/>
    <property type="match status" value="1"/>
</dbReference>
<organism evidence="4">
    <name type="scientific">marine sediment metagenome</name>
    <dbReference type="NCBI Taxonomy" id="412755"/>
    <lineage>
        <taxon>unclassified sequences</taxon>
        <taxon>metagenomes</taxon>
        <taxon>ecological metagenomes</taxon>
    </lineage>
</organism>
<protein>
    <submittedName>
        <fullName evidence="4">Uncharacterized protein</fullName>
    </submittedName>
</protein>
<feature type="domain" description="MTTase N-terminal" evidence="2">
    <location>
        <begin position="1"/>
        <end position="44"/>
    </location>
</feature>
<dbReference type="GO" id="GO:0046872">
    <property type="term" value="F:metal ion binding"/>
    <property type="evidence" value="ECO:0007669"/>
    <property type="project" value="UniProtKB-KW"/>
</dbReference>
<dbReference type="Gene3D" id="3.40.50.12160">
    <property type="entry name" value="Methylthiotransferase, N-terminal domain"/>
    <property type="match status" value="1"/>
</dbReference>
<evidence type="ECO:0000313" key="4">
    <source>
        <dbReference type="EMBL" id="GAG14649.1"/>
    </source>
</evidence>
<sequence length="140" mass="15174">MIVGVIGCMAQRLGSALLEHKAVDIVCGPAQIPQITELLTEALENKKKIAAVTEKIRQANPKNQALENLESLYAGGDAQILSQAYVRVMRGCDKFCSYCVVPYVRGPEVSRPPEAIIQQIKRLAGRGVKLVTLLGQTVNS</sequence>
<gene>
    <name evidence="4" type="ORF">S01H1_55848</name>
</gene>
<comment type="cofactor">
    <cofactor evidence="1">
        <name>[4Fe-4S] cluster</name>
        <dbReference type="ChEBI" id="CHEBI:49883"/>
    </cofactor>
</comment>
<dbReference type="InterPro" id="IPR013848">
    <property type="entry name" value="Methylthiotransferase_N"/>
</dbReference>
<dbReference type="InterPro" id="IPR020612">
    <property type="entry name" value="Methylthiotransferase_CS"/>
</dbReference>